<dbReference type="PANTHER" id="PTHR31668:SF23">
    <property type="entry name" value="ZN(II)2CYS6 TRANSCRIPTION FACTOR (EUROFUNG)"/>
    <property type="match status" value="1"/>
</dbReference>
<dbReference type="OrthoDB" id="2018619at2759"/>
<feature type="domain" description="Xylanolytic transcriptional activator regulatory" evidence="2">
    <location>
        <begin position="6"/>
        <end position="78"/>
    </location>
</feature>
<dbReference type="InterPro" id="IPR007219">
    <property type="entry name" value="XnlR_reg_dom"/>
</dbReference>
<evidence type="ECO:0000313" key="3">
    <source>
        <dbReference type="EMBL" id="RMJ14245.1"/>
    </source>
</evidence>
<dbReference type="CDD" id="cd12148">
    <property type="entry name" value="fungal_TF_MHR"/>
    <property type="match status" value="1"/>
</dbReference>
<dbReference type="PANTHER" id="PTHR31668">
    <property type="entry name" value="GLUCOSE TRANSPORT TRANSCRIPTION REGULATOR RGT1-RELATED-RELATED"/>
    <property type="match status" value="1"/>
</dbReference>
<reference evidence="3 4" key="1">
    <citation type="submission" date="2017-06" db="EMBL/GenBank/DDBJ databases">
        <title>Comparative genomic analysis of Ambrosia Fusariam Clade fungi.</title>
        <authorList>
            <person name="Stajich J.E."/>
            <person name="Carrillo J."/>
            <person name="Kijimoto T."/>
            <person name="Eskalen A."/>
            <person name="O'Donnell K."/>
            <person name="Kasson M."/>
        </authorList>
    </citation>
    <scope>NUCLEOTIDE SEQUENCE [LARGE SCALE GENOMIC DNA]</scope>
    <source>
        <strain evidence="3">UCR3666</strain>
    </source>
</reference>
<dbReference type="GO" id="GO:0003677">
    <property type="term" value="F:DNA binding"/>
    <property type="evidence" value="ECO:0007669"/>
    <property type="project" value="InterPro"/>
</dbReference>
<dbReference type="GO" id="GO:0005634">
    <property type="term" value="C:nucleus"/>
    <property type="evidence" value="ECO:0007669"/>
    <property type="project" value="TreeGrafter"/>
</dbReference>
<evidence type="ECO:0000259" key="2">
    <source>
        <dbReference type="SMART" id="SM00906"/>
    </source>
</evidence>
<dbReference type="EMBL" id="NKUJ01000089">
    <property type="protein sequence ID" value="RMJ14245.1"/>
    <property type="molecule type" value="Genomic_DNA"/>
</dbReference>
<dbReference type="GO" id="GO:0006351">
    <property type="term" value="P:DNA-templated transcription"/>
    <property type="evidence" value="ECO:0007669"/>
    <property type="project" value="InterPro"/>
</dbReference>
<dbReference type="GO" id="GO:0001080">
    <property type="term" value="P:nitrogen catabolite activation of transcription from RNA polymerase II promoter"/>
    <property type="evidence" value="ECO:0007669"/>
    <property type="project" value="TreeGrafter"/>
</dbReference>
<dbReference type="STRING" id="2010991.A0A3M2SAQ6"/>
<dbReference type="AlphaFoldDB" id="A0A3M2SAQ6"/>
<protein>
    <recommendedName>
        <fullName evidence="2">Xylanolytic transcriptional activator regulatory domain-containing protein</fullName>
    </recommendedName>
</protein>
<dbReference type="SMART" id="SM00906">
    <property type="entry name" value="Fungal_trans"/>
    <property type="match status" value="1"/>
</dbReference>
<gene>
    <name evidence="3" type="ORF">CDV36_006080</name>
</gene>
<evidence type="ECO:0000313" key="4">
    <source>
        <dbReference type="Proteomes" id="UP000277212"/>
    </source>
</evidence>
<keyword evidence="1" id="KW-0539">Nucleus</keyword>
<accession>A0A3M2SAQ6</accession>
<sequence length="192" mass="22135">METPRTWIVASKATAIAQMLGLHRDPRLWKIAPLEKSVRRKLWWATYMADVWASLYHGNPPHIAKDSFTTSPIQIEEILMDEDVNEDPLNFIEPSLASIDVTACARFVESVKLSRILRELLDSFYSDQAYKTTITDTKTRESKLFEIEKQLESWMLLRASCVGIMQSDDPQDYTTNGKRFTIFSWPMSNLPS</sequence>
<comment type="caution">
    <text evidence="3">The sequence shown here is derived from an EMBL/GenBank/DDBJ whole genome shotgun (WGS) entry which is preliminary data.</text>
</comment>
<keyword evidence="4" id="KW-1185">Reference proteome</keyword>
<evidence type="ECO:0000256" key="1">
    <source>
        <dbReference type="ARBA" id="ARBA00023242"/>
    </source>
</evidence>
<dbReference type="InterPro" id="IPR050797">
    <property type="entry name" value="Carb_Metab_Trans_Reg"/>
</dbReference>
<dbReference type="Pfam" id="PF04082">
    <property type="entry name" value="Fungal_trans"/>
    <property type="match status" value="1"/>
</dbReference>
<proteinExistence type="predicted"/>
<organism evidence="3 4">
    <name type="scientific">Fusarium kuroshium</name>
    <dbReference type="NCBI Taxonomy" id="2010991"/>
    <lineage>
        <taxon>Eukaryota</taxon>
        <taxon>Fungi</taxon>
        <taxon>Dikarya</taxon>
        <taxon>Ascomycota</taxon>
        <taxon>Pezizomycotina</taxon>
        <taxon>Sordariomycetes</taxon>
        <taxon>Hypocreomycetidae</taxon>
        <taxon>Hypocreales</taxon>
        <taxon>Nectriaceae</taxon>
        <taxon>Fusarium</taxon>
        <taxon>Fusarium solani species complex</taxon>
    </lineage>
</organism>
<dbReference type="Proteomes" id="UP000277212">
    <property type="component" value="Unassembled WGS sequence"/>
</dbReference>
<dbReference type="GO" id="GO:0008270">
    <property type="term" value="F:zinc ion binding"/>
    <property type="evidence" value="ECO:0007669"/>
    <property type="project" value="InterPro"/>
</dbReference>
<name>A0A3M2SAQ6_9HYPO</name>